<sequence length="178" mass="19578">VYVYDRTNDTIEHVNTSYDATEESWAGSQRPFISSDGAFIAFDSDATNLVANDTNGSKDIFIAPSGASGSSTSTTVDSTSTTVTANTTTTTALITTTTSIEELCPTELLYGEHSNEAELLRHWRDNVLSNVPEGREIIRLYYEWSPVMVKALEEDEEFKEEVKELIEGILPLLGPEAE</sequence>
<dbReference type="AlphaFoldDB" id="X0VD86"/>
<protein>
    <submittedName>
        <fullName evidence="1">Uncharacterized protein</fullName>
    </submittedName>
</protein>
<evidence type="ECO:0000313" key="1">
    <source>
        <dbReference type="EMBL" id="GAG09227.1"/>
    </source>
</evidence>
<gene>
    <name evidence="1" type="ORF">S01H1_37025</name>
</gene>
<reference evidence="1" key="1">
    <citation type="journal article" date="2014" name="Front. Microbiol.">
        <title>High frequency of phylogenetically diverse reductive dehalogenase-homologous genes in deep subseafloor sedimentary metagenomes.</title>
        <authorList>
            <person name="Kawai M."/>
            <person name="Futagami T."/>
            <person name="Toyoda A."/>
            <person name="Takaki Y."/>
            <person name="Nishi S."/>
            <person name="Hori S."/>
            <person name="Arai W."/>
            <person name="Tsubouchi T."/>
            <person name="Morono Y."/>
            <person name="Uchiyama I."/>
            <person name="Ito T."/>
            <person name="Fujiyama A."/>
            <person name="Inagaki F."/>
            <person name="Takami H."/>
        </authorList>
    </citation>
    <scope>NUCLEOTIDE SEQUENCE</scope>
    <source>
        <strain evidence="1">Expedition CK06-06</strain>
    </source>
</reference>
<dbReference type="NCBIfam" id="NF041770">
    <property type="entry name" value="CFI_box_CTERM"/>
    <property type="match status" value="1"/>
</dbReference>
<accession>X0VD86</accession>
<proteinExistence type="predicted"/>
<organism evidence="1">
    <name type="scientific">marine sediment metagenome</name>
    <dbReference type="NCBI Taxonomy" id="412755"/>
    <lineage>
        <taxon>unclassified sequences</taxon>
        <taxon>metagenomes</taxon>
        <taxon>ecological metagenomes</taxon>
    </lineage>
</organism>
<comment type="caution">
    <text evidence="1">The sequence shown here is derived from an EMBL/GenBank/DDBJ whole genome shotgun (WGS) entry which is preliminary data.</text>
</comment>
<dbReference type="InterPro" id="IPR049886">
    <property type="entry name" value="CFI_box_CTERM_dom"/>
</dbReference>
<feature type="non-terminal residue" evidence="1">
    <location>
        <position position="1"/>
    </location>
</feature>
<dbReference type="EMBL" id="BARS01023237">
    <property type="protein sequence ID" value="GAG09227.1"/>
    <property type="molecule type" value="Genomic_DNA"/>
</dbReference>
<name>X0VD86_9ZZZZ</name>